<evidence type="ECO:0000313" key="1">
    <source>
        <dbReference type="EMBL" id="GHI58629.1"/>
    </source>
</evidence>
<dbReference type="EMBL" id="BNEB01000001">
    <property type="protein sequence ID" value="GHI58629.1"/>
    <property type="molecule type" value="Genomic_DNA"/>
</dbReference>
<reference evidence="2" key="1">
    <citation type="submission" date="2023-07" db="EMBL/GenBank/DDBJ databases">
        <title>Whole genome shotgun sequence of Streptomyces cacaoi subsp. asoensis NBRC 13813.</title>
        <authorList>
            <person name="Komaki H."/>
            <person name="Tamura T."/>
        </authorList>
    </citation>
    <scope>NUCLEOTIDE SEQUENCE [LARGE SCALE GENOMIC DNA]</scope>
    <source>
        <strain evidence="2">NBRC 13813</strain>
    </source>
</reference>
<evidence type="ECO:0000313" key="2">
    <source>
        <dbReference type="Proteomes" id="UP000649259"/>
    </source>
</evidence>
<accession>A0ABQ3RRY3</accession>
<dbReference type="Proteomes" id="UP000649259">
    <property type="component" value="Unassembled WGS sequence"/>
</dbReference>
<keyword evidence="2" id="KW-1185">Reference proteome</keyword>
<proteinExistence type="predicted"/>
<organism evidence="1 2">
    <name type="scientific">Streptomyces asoensis</name>
    <dbReference type="NCBI Taxonomy" id="249586"/>
    <lineage>
        <taxon>Bacteria</taxon>
        <taxon>Bacillati</taxon>
        <taxon>Actinomycetota</taxon>
        <taxon>Actinomycetes</taxon>
        <taxon>Kitasatosporales</taxon>
        <taxon>Streptomycetaceae</taxon>
        <taxon>Streptomyces</taxon>
    </lineage>
</organism>
<protein>
    <submittedName>
        <fullName evidence="1">Uncharacterized protein</fullName>
    </submittedName>
</protein>
<gene>
    <name evidence="1" type="ORF">Saso_02790</name>
</gene>
<comment type="caution">
    <text evidence="1">The sequence shown here is derived from an EMBL/GenBank/DDBJ whole genome shotgun (WGS) entry which is preliminary data.</text>
</comment>
<name>A0ABQ3RRY3_9ACTN</name>
<sequence length="147" mass="16018">MTVAAAALVSAIVGDAWAASRDGVLDVWRRVHPRRVRVIDAALDEASGEGELVRVHPEAPFPAGQLEEDWQNHFHALLRDHPDARDDVEQLIREVLVPGVSEPGKRAELTTLLNNSTGVVNNVNNVTVTGKAQAAVAARDIHWNTRD</sequence>